<dbReference type="InterPro" id="IPR011059">
    <property type="entry name" value="Metal-dep_hydrolase_composite"/>
</dbReference>
<gene>
    <name evidence="6" type="primary">guaD</name>
    <name evidence="6" type="ORF">Poly41_51480</name>
</gene>
<evidence type="ECO:0000256" key="3">
    <source>
        <dbReference type="ARBA" id="ARBA00022801"/>
    </source>
</evidence>
<dbReference type="Gene3D" id="3.20.20.140">
    <property type="entry name" value="Metal-dependent hydrolases"/>
    <property type="match status" value="1"/>
</dbReference>
<comment type="cofactor">
    <cofactor evidence="1">
        <name>Zn(2+)</name>
        <dbReference type="ChEBI" id="CHEBI:29105"/>
    </cofactor>
</comment>
<dbReference type="SUPFAM" id="SSF51338">
    <property type="entry name" value="Composite domain of metallo-dependent hydrolases"/>
    <property type="match status" value="2"/>
</dbReference>
<dbReference type="GO" id="GO:0008270">
    <property type="term" value="F:zinc ion binding"/>
    <property type="evidence" value="ECO:0007669"/>
    <property type="project" value="TreeGrafter"/>
</dbReference>
<dbReference type="SUPFAM" id="SSF51556">
    <property type="entry name" value="Metallo-dependent hydrolases"/>
    <property type="match status" value="1"/>
</dbReference>
<evidence type="ECO:0000256" key="2">
    <source>
        <dbReference type="ARBA" id="ARBA00022723"/>
    </source>
</evidence>
<evidence type="ECO:0000256" key="1">
    <source>
        <dbReference type="ARBA" id="ARBA00001947"/>
    </source>
</evidence>
<sequence length="417" mass="45559">MTILAGQLLLADDRRRTVVLESGFVRLQHGRIAEVVTGVVPSTADISNRHAIICPGFIDAHLHLPQFSMIGAHGMNLLDWLDRVTFPSEQKWEDPRFARQMTRSALSQCLSVGTTSFCAYASVHHLSTIESLRVADEMGFRGVIGQVLMDQNAPATLCREPNQLLDEASRTLERFPPSASMAAAVTPRFAISCSRELLAGAGALANGVGAIVQTHLAETKDECAQVSRLFDGQRYVDVYRDTNLLTPRTVLGHGIHLDDNDCRVLAEHQSRVAHCPVANTFLGSGTMNRHRLVQQGVDVILGSDIGAGYETSMARVARSMIEAASVIGKGVPTAAQALYDITAGAADALEWDDVGRIREDGRADLFVIEPNMPLDPFVEPHATINANPLVDPLSKLLFSWDDRWIKRTYLAGKQVYP</sequence>
<protein>
    <submittedName>
        <fullName evidence="6">Guanine deaminase</fullName>
        <ecNumber evidence="6">3.5.4.3</ecNumber>
    </submittedName>
</protein>
<dbReference type="InterPro" id="IPR051607">
    <property type="entry name" value="Metallo-dep_hydrolases"/>
</dbReference>
<dbReference type="InterPro" id="IPR006680">
    <property type="entry name" value="Amidohydro-rel"/>
</dbReference>
<organism evidence="6 7">
    <name type="scientific">Novipirellula artificiosorum</name>
    <dbReference type="NCBI Taxonomy" id="2528016"/>
    <lineage>
        <taxon>Bacteria</taxon>
        <taxon>Pseudomonadati</taxon>
        <taxon>Planctomycetota</taxon>
        <taxon>Planctomycetia</taxon>
        <taxon>Pirellulales</taxon>
        <taxon>Pirellulaceae</taxon>
        <taxon>Novipirellula</taxon>
    </lineage>
</organism>
<name>A0A5C6DC15_9BACT</name>
<dbReference type="PANTHER" id="PTHR11271:SF6">
    <property type="entry name" value="GUANINE DEAMINASE"/>
    <property type="match status" value="1"/>
</dbReference>
<keyword evidence="2" id="KW-0479">Metal-binding</keyword>
<dbReference type="Proteomes" id="UP000319143">
    <property type="component" value="Unassembled WGS sequence"/>
</dbReference>
<dbReference type="Gene3D" id="2.30.40.10">
    <property type="entry name" value="Urease, subunit C, domain 1"/>
    <property type="match status" value="1"/>
</dbReference>
<evidence type="ECO:0000313" key="7">
    <source>
        <dbReference type="Proteomes" id="UP000319143"/>
    </source>
</evidence>
<dbReference type="GO" id="GO:0008892">
    <property type="term" value="F:guanine deaminase activity"/>
    <property type="evidence" value="ECO:0007669"/>
    <property type="project" value="UniProtKB-EC"/>
</dbReference>
<dbReference type="InterPro" id="IPR032466">
    <property type="entry name" value="Metal_Hydrolase"/>
</dbReference>
<dbReference type="RefSeq" id="WP_146529763.1">
    <property type="nucleotide sequence ID" value="NZ_SJPV01000010.1"/>
</dbReference>
<dbReference type="AlphaFoldDB" id="A0A5C6DC15"/>
<dbReference type="GO" id="GO:0005829">
    <property type="term" value="C:cytosol"/>
    <property type="evidence" value="ECO:0007669"/>
    <property type="project" value="TreeGrafter"/>
</dbReference>
<dbReference type="EC" id="3.5.4.3" evidence="6"/>
<feature type="domain" description="Amidohydrolase-related" evidence="5">
    <location>
        <begin position="52"/>
        <end position="415"/>
    </location>
</feature>
<dbReference type="Pfam" id="PF01979">
    <property type="entry name" value="Amidohydro_1"/>
    <property type="match status" value="1"/>
</dbReference>
<evidence type="ECO:0000313" key="6">
    <source>
        <dbReference type="EMBL" id="TWU33394.1"/>
    </source>
</evidence>
<proteinExistence type="predicted"/>
<dbReference type="GO" id="GO:0006147">
    <property type="term" value="P:guanine catabolic process"/>
    <property type="evidence" value="ECO:0007669"/>
    <property type="project" value="UniProtKB-UniPathway"/>
</dbReference>
<dbReference type="UniPathway" id="UPA00603">
    <property type="reaction ID" value="UER00660"/>
</dbReference>
<dbReference type="PANTHER" id="PTHR11271">
    <property type="entry name" value="GUANINE DEAMINASE"/>
    <property type="match status" value="1"/>
</dbReference>
<reference evidence="6 7" key="1">
    <citation type="submission" date="2019-02" db="EMBL/GenBank/DDBJ databases">
        <title>Deep-cultivation of Planctomycetes and their phenomic and genomic characterization uncovers novel biology.</title>
        <authorList>
            <person name="Wiegand S."/>
            <person name="Jogler M."/>
            <person name="Boedeker C."/>
            <person name="Pinto D."/>
            <person name="Vollmers J."/>
            <person name="Rivas-Marin E."/>
            <person name="Kohn T."/>
            <person name="Peeters S.H."/>
            <person name="Heuer A."/>
            <person name="Rast P."/>
            <person name="Oberbeckmann S."/>
            <person name="Bunk B."/>
            <person name="Jeske O."/>
            <person name="Meyerdierks A."/>
            <person name="Storesund J.E."/>
            <person name="Kallscheuer N."/>
            <person name="Luecker S."/>
            <person name="Lage O.M."/>
            <person name="Pohl T."/>
            <person name="Merkel B.J."/>
            <person name="Hornburger P."/>
            <person name="Mueller R.-W."/>
            <person name="Bruemmer F."/>
            <person name="Labrenz M."/>
            <person name="Spormann A.M."/>
            <person name="Op Den Camp H."/>
            <person name="Overmann J."/>
            <person name="Amann R."/>
            <person name="Jetten M.S.M."/>
            <person name="Mascher T."/>
            <person name="Medema M.H."/>
            <person name="Devos D.P."/>
            <person name="Kaster A.-K."/>
            <person name="Ovreas L."/>
            <person name="Rohde M."/>
            <person name="Galperin M.Y."/>
            <person name="Jogler C."/>
        </authorList>
    </citation>
    <scope>NUCLEOTIDE SEQUENCE [LARGE SCALE GENOMIC DNA]</scope>
    <source>
        <strain evidence="6 7">Poly41</strain>
    </source>
</reference>
<keyword evidence="7" id="KW-1185">Reference proteome</keyword>
<accession>A0A5C6DC15</accession>
<dbReference type="OrthoDB" id="9807210at2"/>
<evidence type="ECO:0000259" key="5">
    <source>
        <dbReference type="Pfam" id="PF01979"/>
    </source>
</evidence>
<keyword evidence="4" id="KW-0862">Zinc</keyword>
<dbReference type="EMBL" id="SJPV01000010">
    <property type="protein sequence ID" value="TWU33394.1"/>
    <property type="molecule type" value="Genomic_DNA"/>
</dbReference>
<comment type="caution">
    <text evidence="6">The sequence shown here is derived from an EMBL/GenBank/DDBJ whole genome shotgun (WGS) entry which is preliminary data.</text>
</comment>
<evidence type="ECO:0000256" key="4">
    <source>
        <dbReference type="ARBA" id="ARBA00022833"/>
    </source>
</evidence>
<keyword evidence="3 6" id="KW-0378">Hydrolase</keyword>